<proteinExistence type="predicted"/>
<sequence length="92" mass="10219">MISIITYPPPLIALWHDLGFFILIAILVVLQKLRFGGGEAKMRRRGARMAGGQGKPLDDFEDFALAGMFAASGAVARGMFATRRFEAKRMRF</sequence>
<evidence type="ECO:0000313" key="2">
    <source>
        <dbReference type="EMBL" id="WCT80233.1"/>
    </source>
</evidence>
<reference evidence="2 3" key="1">
    <citation type="submission" date="2023-02" db="EMBL/GenBank/DDBJ databases">
        <title>Genome sequence of Novosphingobium humi KACC 19094.</title>
        <authorList>
            <person name="Kim S."/>
            <person name="Heo J."/>
            <person name="Kwon S.-W."/>
        </authorList>
    </citation>
    <scope>NUCLEOTIDE SEQUENCE [LARGE SCALE GENOMIC DNA]</scope>
    <source>
        <strain evidence="2 3">KACC 19094</strain>
        <plasmid evidence="2 3">unnamed2</plasmid>
    </source>
</reference>
<dbReference type="EMBL" id="CP117419">
    <property type="protein sequence ID" value="WCT80233.1"/>
    <property type="molecule type" value="Genomic_DNA"/>
</dbReference>
<dbReference type="Proteomes" id="UP001218231">
    <property type="component" value="Plasmid unnamed2"/>
</dbReference>
<keyword evidence="1" id="KW-1133">Transmembrane helix</keyword>
<keyword evidence="2" id="KW-0614">Plasmid</keyword>
<keyword evidence="1" id="KW-0812">Transmembrane</keyword>
<gene>
    <name evidence="2" type="ORF">PQ457_21850</name>
</gene>
<evidence type="ECO:0000256" key="1">
    <source>
        <dbReference type="SAM" id="Phobius"/>
    </source>
</evidence>
<feature type="transmembrane region" description="Helical" evidence="1">
    <location>
        <begin position="63"/>
        <end position="82"/>
    </location>
</feature>
<keyword evidence="1" id="KW-0472">Membrane</keyword>
<dbReference type="RefSeq" id="WP_273620500.1">
    <property type="nucleotide sequence ID" value="NZ_CP117419.1"/>
</dbReference>
<organism evidence="2 3">
    <name type="scientific">Novosphingobium humi</name>
    <dbReference type="NCBI Taxonomy" id="2282397"/>
    <lineage>
        <taxon>Bacteria</taxon>
        <taxon>Pseudomonadati</taxon>
        <taxon>Pseudomonadota</taxon>
        <taxon>Alphaproteobacteria</taxon>
        <taxon>Sphingomonadales</taxon>
        <taxon>Sphingomonadaceae</taxon>
        <taxon>Novosphingobium</taxon>
    </lineage>
</organism>
<feature type="transmembrane region" description="Helical" evidence="1">
    <location>
        <begin position="12"/>
        <end position="30"/>
    </location>
</feature>
<accession>A0ABY7U442</accession>
<name>A0ABY7U442_9SPHN</name>
<geneLocation type="plasmid" evidence="2 3">
    <name>unnamed2</name>
</geneLocation>
<keyword evidence="3" id="KW-1185">Reference proteome</keyword>
<evidence type="ECO:0000313" key="3">
    <source>
        <dbReference type="Proteomes" id="UP001218231"/>
    </source>
</evidence>
<protein>
    <submittedName>
        <fullName evidence="2">Uncharacterized protein</fullName>
    </submittedName>
</protein>